<accession>A0A918TRJ9</accession>
<sequence length="163" mass="17815">MKKLSFFAALPFLLSVLLVSCQKEVKEEEVVVPPQEPTREAAVAILTEFASRLEGGDYSAAAELMSTPPGMTHEEKTEGVKGILEKNEISSAGVVVLAEKGTWGKLTEVFGDRGVAWAERWKLDPEDCWGLGFHAAETTFVWNGEALQIFRCDDVGKIVEAAE</sequence>
<dbReference type="PROSITE" id="PS51257">
    <property type="entry name" value="PROKAR_LIPOPROTEIN"/>
    <property type="match status" value="1"/>
</dbReference>
<dbReference type="AlphaFoldDB" id="A0A918TRJ9"/>
<reference evidence="1" key="1">
    <citation type="journal article" date="2014" name="Int. J. Syst. Evol. Microbiol.">
        <title>Complete genome sequence of Corynebacterium casei LMG S-19264T (=DSM 44701T), isolated from a smear-ripened cheese.</title>
        <authorList>
            <consortium name="US DOE Joint Genome Institute (JGI-PGF)"/>
            <person name="Walter F."/>
            <person name="Albersmeier A."/>
            <person name="Kalinowski J."/>
            <person name="Ruckert C."/>
        </authorList>
    </citation>
    <scope>NUCLEOTIDE SEQUENCE</scope>
    <source>
        <strain evidence="1">KCTC 12988</strain>
    </source>
</reference>
<name>A0A918TRJ9_9BACT</name>
<organism evidence="1 2">
    <name type="scientific">Roseibacillus persicicus</name>
    <dbReference type="NCBI Taxonomy" id="454148"/>
    <lineage>
        <taxon>Bacteria</taxon>
        <taxon>Pseudomonadati</taxon>
        <taxon>Verrucomicrobiota</taxon>
        <taxon>Verrucomicrobiia</taxon>
        <taxon>Verrucomicrobiales</taxon>
        <taxon>Verrucomicrobiaceae</taxon>
        <taxon>Roseibacillus</taxon>
    </lineage>
</organism>
<evidence type="ECO:0000313" key="1">
    <source>
        <dbReference type="EMBL" id="GHC60070.1"/>
    </source>
</evidence>
<comment type="caution">
    <text evidence="1">The sequence shown here is derived from an EMBL/GenBank/DDBJ whole genome shotgun (WGS) entry which is preliminary data.</text>
</comment>
<proteinExistence type="predicted"/>
<dbReference type="EMBL" id="BMXI01000013">
    <property type="protein sequence ID" value="GHC60070.1"/>
    <property type="molecule type" value="Genomic_DNA"/>
</dbReference>
<evidence type="ECO:0000313" key="2">
    <source>
        <dbReference type="Proteomes" id="UP000644507"/>
    </source>
</evidence>
<keyword evidence="2" id="KW-1185">Reference proteome</keyword>
<reference evidence="1" key="2">
    <citation type="submission" date="2020-09" db="EMBL/GenBank/DDBJ databases">
        <authorList>
            <person name="Sun Q."/>
            <person name="Kim S."/>
        </authorList>
    </citation>
    <scope>NUCLEOTIDE SEQUENCE</scope>
    <source>
        <strain evidence="1">KCTC 12988</strain>
    </source>
</reference>
<protein>
    <submittedName>
        <fullName evidence="1">Uncharacterized protein</fullName>
    </submittedName>
</protein>
<dbReference type="RefSeq" id="WP_189571314.1">
    <property type="nucleotide sequence ID" value="NZ_BMXI01000013.1"/>
</dbReference>
<dbReference type="Proteomes" id="UP000644507">
    <property type="component" value="Unassembled WGS sequence"/>
</dbReference>
<gene>
    <name evidence="1" type="ORF">GCM10007100_29110</name>
</gene>